<organism evidence="1 2">
    <name type="scientific">Flavobacterium terrigena</name>
    <dbReference type="NCBI Taxonomy" id="402734"/>
    <lineage>
        <taxon>Bacteria</taxon>
        <taxon>Pseudomonadati</taxon>
        <taxon>Bacteroidota</taxon>
        <taxon>Flavobacteriia</taxon>
        <taxon>Flavobacteriales</taxon>
        <taxon>Flavobacteriaceae</taxon>
        <taxon>Flavobacterium</taxon>
    </lineage>
</organism>
<gene>
    <name evidence="1" type="ORF">SAMN05660918_1170</name>
</gene>
<reference evidence="2" key="1">
    <citation type="submission" date="2016-10" db="EMBL/GenBank/DDBJ databases">
        <authorList>
            <person name="Varghese N."/>
            <person name="Submissions S."/>
        </authorList>
    </citation>
    <scope>NUCLEOTIDE SEQUENCE [LARGE SCALE GENOMIC DNA]</scope>
    <source>
        <strain evidence="2">DSM 17934</strain>
    </source>
</reference>
<dbReference type="OrthoDB" id="1151160at2"/>
<proteinExistence type="predicted"/>
<dbReference type="EMBL" id="FNYA01000002">
    <property type="protein sequence ID" value="SEI61930.1"/>
    <property type="molecule type" value="Genomic_DNA"/>
</dbReference>
<keyword evidence="2" id="KW-1185">Reference proteome</keyword>
<evidence type="ECO:0000313" key="2">
    <source>
        <dbReference type="Proteomes" id="UP000199702"/>
    </source>
</evidence>
<protein>
    <submittedName>
        <fullName evidence="1">Uncharacterized protein</fullName>
    </submittedName>
</protein>
<dbReference type="STRING" id="402734.SAMN05660918_1170"/>
<name>A0A1H6SD37_9FLAO</name>
<accession>A0A1H6SD37</accession>
<sequence length="194" mass="22798">MFKKLLQSLVISLVFTTLGYSQRFKELEGKFENLSAINSFKVEFNYKNIEVHGFDSEEAFLKEKMEKRKANPEKAENFKKDWFLNREKYYNPAFINFFNTYFKKGECKIVDDSPYLMKVNLTWIYPGYAVEPAKLSTTIEFIDTTTSKKLLVVHFDKVIGFEKNVVVVVNEHERVVGAFEKLAKNLAIQLKRIY</sequence>
<evidence type="ECO:0000313" key="1">
    <source>
        <dbReference type="EMBL" id="SEI61930.1"/>
    </source>
</evidence>
<dbReference type="Proteomes" id="UP000199702">
    <property type="component" value="Unassembled WGS sequence"/>
</dbReference>
<dbReference type="RefSeq" id="WP_091309548.1">
    <property type="nucleotide sequence ID" value="NZ_CBCSJU010000005.1"/>
</dbReference>
<dbReference type="AlphaFoldDB" id="A0A1H6SD37"/>